<proteinExistence type="inferred from homology"/>
<keyword evidence="1 4" id="KW-0812">Transmembrane</keyword>
<comment type="similarity">
    <text evidence="4">Belongs to the copper transporter (Ctr) (TC 1.A.56) family. SLC31A subfamily.</text>
</comment>
<keyword evidence="4" id="KW-0186">Copper</keyword>
<feature type="transmembrane region" description="Helical" evidence="4">
    <location>
        <begin position="240"/>
        <end position="259"/>
    </location>
</feature>
<dbReference type="Proteomes" id="UP001498771">
    <property type="component" value="Unassembled WGS sequence"/>
</dbReference>
<organism evidence="5 6">
    <name type="scientific">Myxozyma melibiosi</name>
    <dbReference type="NCBI Taxonomy" id="54550"/>
    <lineage>
        <taxon>Eukaryota</taxon>
        <taxon>Fungi</taxon>
        <taxon>Dikarya</taxon>
        <taxon>Ascomycota</taxon>
        <taxon>Saccharomycotina</taxon>
        <taxon>Lipomycetes</taxon>
        <taxon>Lipomycetales</taxon>
        <taxon>Lipomycetaceae</taxon>
        <taxon>Myxozyma</taxon>
    </lineage>
</organism>
<keyword evidence="3 4" id="KW-0472">Membrane</keyword>
<dbReference type="PANTHER" id="PTHR12483:SF120">
    <property type="entry name" value="HIGH-AFFINITY COPPER TRANSPORTER CTRA2"/>
    <property type="match status" value="1"/>
</dbReference>
<evidence type="ECO:0000256" key="2">
    <source>
        <dbReference type="ARBA" id="ARBA00022989"/>
    </source>
</evidence>
<dbReference type="PANTHER" id="PTHR12483">
    <property type="entry name" value="SOLUTE CARRIER FAMILY 31 COPPER TRANSPORTERS"/>
    <property type="match status" value="1"/>
</dbReference>
<sequence>MDMSGMDMGTSSSMDMDMDSTTSMVMAASTTVSSLLSSTTSMVMSATSSAVSSLTSTAMAMTTSSSMDMDMDMSSTSTTMDMDMSTTTSSMDMSSTSSSMDMTSMSFHANSQDFLLATGWTPSNRGQYVGACIFLIVLAVIYRATHVIKHRTERYLVARARVNAVPAASPPEDSDLEKYVAASGASTSAEQRRQVPRPFDFTHARPWRVSIDVPLSVIQFFLSAISYLLMLAAMSFNLGYFFSILGGILLGELLLGRFASSFEAH</sequence>
<keyword evidence="4" id="KW-0813">Transport</keyword>
<evidence type="ECO:0000256" key="1">
    <source>
        <dbReference type="ARBA" id="ARBA00022692"/>
    </source>
</evidence>
<protein>
    <recommendedName>
        <fullName evidence="4">Copper transport protein</fullName>
    </recommendedName>
</protein>
<comment type="subcellular location">
    <subcellularLocation>
        <location evidence="4">Membrane</location>
        <topology evidence="4">Multi-pass membrane protein</topology>
    </subcellularLocation>
</comment>
<dbReference type="Pfam" id="PF04145">
    <property type="entry name" value="Ctr"/>
    <property type="match status" value="1"/>
</dbReference>
<keyword evidence="4" id="KW-0406">Ion transport</keyword>
<feature type="transmembrane region" description="Helical" evidence="4">
    <location>
        <begin position="213"/>
        <end position="234"/>
    </location>
</feature>
<dbReference type="EMBL" id="JBBJBU010000006">
    <property type="protein sequence ID" value="KAK7204919.1"/>
    <property type="molecule type" value="Genomic_DNA"/>
</dbReference>
<accession>A0ABR1F507</accession>
<name>A0ABR1F507_9ASCO</name>
<feature type="transmembrane region" description="Helical" evidence="4">
    <location>
        <begin position="128"/>
        <end position="145"/>
    </location>
</feature>
<evidence type="ECO:0000256" key="3">
    <source>
        <dbReference type="ARBA" id="ARBA00023136"/>
    </source>
</evidence>
<keyword evidence="4" id="KW-0187">Copper transport</keyword>
<dbReference type="GeneID" id="90038140"/>
<keyword evidence="6" id="KW-1185">Reference proteome</keyword>
<evidence type="ECO:0000313" key="5">
    <source>
        <dbReference type="EMBL" id="KAK7204919.1"/>
    </source>
</evidence>
<evidence type="ECO:0000256" key="4">
    <source>
        <dbReference type="RuleBase" id="RU367022"/>
    </source>
</evidence>
<evidence type="ECO:0000313" key="6">
    <source>
        <dbReference type="Proteomes" id="UP001498771"/>
    </source>
</evidence>
<keyword evidence="2 4" id="KW-1133">Transmembrane helix</keyword>
<dbReference type="InterPro" id="IPR007274">
    <property type="entry name" value="Cop_transporter"/>
</dbReference>
<gene>
    <name evidence="5" type="ORF">BZA70DRAFT_278687</name>
</gene>
<dbReference type="RefSeq" id="XP_064767952.1">
    <property type="nucleotide sequence ID" value="XM_064912628.1"/>
</dbReference>
<comment type="caution">
    <text evidence="5">The sequence shown here is derived from an EMBL/GenBank/DDBJ whole genome shotgun (WGS) entry which is preliminary data.</text>
</comment>
<reference evidence="5 6" key="1">
    <citation type="submission" date="2024-03" db="EMBL/GenBank/DDBJ databases">
        <title>Genome-scale model development and genomic sequencing of the oleaginous clade Lipomyces.</title>
        <authorList>
            <consortium name="Lawrence Berkeley National Laboratory"/>
            <person name="Czajka J.J."/>
            <person name="Han Y."/>
            <person name="Kim J."/>
            <person name="Mondo S.J."/>
            <person name="Hofstad B.A."/>
            <person name="Robles A."/>
            <person name="Haridas S."/>
            <person name="Riley R."/>
            <person name="LaButti K."/>
            <person name="Pangilinan J."/>
            <person name="Andreopoulos W."/>
            <person name="Lipzen A."/>
            <person name="Yan J."/>
            <person name="Wang M."/>
            <person name="Ng V."/>
            <person name="Grigoriev I.V."/>
            <person name="Spatafora J.W."/>
            <person name="Magnuson J.K."/>
            <person name="Baker S.E."/>
            <person name="Pomraning K.R."/>
        </authorList>
    </citation>
    <scope>NUCLEOTIDE SEQUENCE [LARGE SCALE GENOMIC DNA]</scope>
    <source>
        <strain evidence="5 6">Phaff 52-87</strain>
    </source>
</reference>